<keyword evidence="1" id="KW-0547">Nucleotide-binding</keyword>
<dbReference type="GO" id="GO:0008017">
    <property type="term" value="F:microtubule binding"/>
    <property type="evidence" value="ECO:0007669"/>
    <property type="project" value="InterPro"/>
</dbReference>
<dbReference type="InterPro" id="IPR027417">
    <property type="entry name" value="P-loop_NTPase"/>
</dbReference>
<comment type="caution">
    <text evidence="3">Lacks conserved residue(s) required for the propagation of feature annotation.</text>
</comment>
<dbReference type="PANTHER" id="PTHR47117">
    <property type="entry name" value="STAR-RELATED LIPID TRANSFER PROTEIN 9"/>
    <property type="match status" value="1"/>
</dbReference>
<dbReference type="SUPFAM" id="SSF52540">
    <property type="entry name" value="P-loop containing nucleoside triphosphate hydrolases"/>
    <property type="match status" value="1"/>
</dbReference>
<dbReference type="GO" id="GO:0003777">
    <property type="term" value="F:microtubule motor activity"/>
    <property type="evidence" value="ECO:0007669"/>
    <property type="project" value="InterPro"/>
</dbReference>
<evidence type="ECO:0000256" key="1">
    <source>
        <dbReference type="ARBA" id="ARBA00022741"/>
    </source>
</evidence>
<dbReference type="Pfam" id="PF00225">
    <property type="entry name" value="Kinesin"/>
    <property type="match status" value="1"/>
</dbReference>
<sequence length="100" mass="10951">MRESGKITIAVRVRPFSAREIALKDSYCAVNCRGENQIICTKKGLPPVVFPVDFAFCPFEGDACNFAKGNQHEVYNSLGLPLLNKALAGYNACLFTYGVT</sequence>
<accession>A0A5K3FRW1</accession>
<dbReference type="PROSITE" id="PS50067">
    <property type="entry name" value="KINESIN_MOTOR_2"/>
    <property type="match status" value="1"/>
</dbReference>
<dbReference type="InterPro" id="IPR001752">
    <property type="entry name" value="Kinesin_motor_dom"/>
</dbReference>
<reference evidence="5" key="1">
    <citation type="submission" date="2019-11" db="UniProtKB">
        <authorList>
            <consortium name="WormBaseParasite"/>
        </authorList>
    </citation>
    <scope>IDENTIFICATION</scope>
</reference>
<organism evidence="5">
    <name type="scientific">Mesocestoides corti</name>
    <name type="common">Flatworm</name>
    <dbReference type="NCBI Taxonomy" id="53468"/>
    <lineage>
        <taxon>Eukaryota</taxon>
        <taxon>Metazoa</taxon>
        <taxon>Spiralia</taxon>
        <taxon>Lophotrochozoa</taxon>
        <taxon>Platyhelminthes</taxon>
        <taxon>Cestoda</taxon>
        <taxon>Eucestoda</taxon>
        <taxon>Cyclophyllidea</taxon>
        <taxon>Mesocestoididae</taxon>
        <taxon>Mesocestoides</taxon>
    </lineage>
</organism>
<feature type="domain" description="Kinesin motor" evidence="4">
    <location>
        <begin position="6"/>
        <end position="100"/>
    </location>
</feature>
<evidence type="ECO:0000259" key="4">
    <source>
        <dbReference type="PROSITE" id="PS50067"/>
    </source>
</evidence>
<dbReference type="PANTHER" id="PTHR47117:SF5">
    <property type="entry name" value="KINESIN-LIKE PROTEIN KIF14"/>
    <property type="match status" value="1"/>
</dbReference>
<proteinExistence type="inferred from homology"/>
<name>A0A5K3FRW1_MESCO</name>
<dbReference type="Gene3D" id="3.40.850.10">
    <property type="entry name" value="Kinesin motor domain"/>
    <property type="match status" value="1"/>
</dbReference>
<protein>
    <submittedName>
        <fullName evidence="5">Kinesin-like protein</fullName>
    </submittedName>
</protein>
<keyword evidence="2" id="KW-0067">ATP-binding</keyword>
<dbReference type="GO" id="GO:0005524">
    <property type="term" value="F:ATP binding"/>
    <property type="evidence" value="ECO:0007669"/>
    <property type="project" value="UniProtKB-KW"/>
</dbReference>
<dbReference type="WBParaSite" id="MCU_009468-RI">
    <property type="protein sequence ID" value="MCU_009468-RI"/>
    <property type="gene ID" value="MCU_009468"/>
</dbReference>
<dbReference type="GO" id="GO:0007018">
    <property type="term" value="P:microtubule-based movement"/>
    <property type="evidence" value="ECO:0007669"/>
    <property type="project" value="InterPro"/>
</dbReference>
<comment type="similarity">
    <text evidence="3">Belongs to the TRAFAC class myosin-kinesin ATPase superfamily. Kinesin family.</text>
</comment>
<evidence type="ECO:0000256" key="3">
    <source>
        <dbReference type="PROSITE-ProRule" id="PRU00283"/>
    </source>
</evidence>
<dbReference type="AlphaFoldDB" id="A0A5K3FRW1"/>
<evidence type="ECO:0000256" key="2">
    <source>
        <dbReference type="ARBA" id="ARBA00022840"/>
    </source>
</evidence>
<dbReference type="InterPro" id="IPR036961">
    <property type="entry name" value="Kinesin_motor_dom_sf"/>
</dbReference>
<evidence type="ECO:0000313" key="5">
    <source>
        <dbReference type="WBParaSite" id="MCU_009468-RI"/>
    </source>
</evidence>